<dbReference type="Pfam" id="PF08238">
    <property type="entry name" value="Sel1"/>
    <property type="match status" value="4"/>
</dbReference>
<dbReference type="EMBL" id="WWDJ01000135">
    <property type="protein sequence ID" value="NEX56316.1"/>
    <property type="molecule type" value="Genomic_DNA"/>
</dbReference>
<dbReference type="Gene3D" id="1.25.40.10">
    <property type="entry name" value="Tetratricopeptide repeat domain"/>
    <property type="match status" value="1"/>
</dbReference>
<keyword evidence="1" id="KW-1133">Transmembrane helix</keyword>
<comment type="caution">
    <text evidence="2">The sequence shown here is derived from an EMBL/GenBank/DDBJ whole genome shotgun (WGS) entry which is preliminary data.</text>
</comment>
<accession>A0A6B3S125</accession>
<reference evidence="2 3" key="1">
    <citation type="submission" date="2019-12" db="EMBL/GenBank/DDBJ databases">
        <title>Draft Genome Sequences of L. lactis strains MS22333, MS22334, MS22336, and MS22337, Isolated from Spontaneous Fermented Camel Milk in Ethiopia.</title>
        <authorList>
            <person name="Bragason E."/>
            <person name="Hansen E.B."/>
            <person name="Guya M.E."/>
            <person name="Berhe T."/>
        </authorList>
    </citation>
    <scope>NUCLEOTIDE SEQUENCE [LARGE SCALE GENOMIC DNA]</scope>
    <source>
        <strain evidence="2 3">MS22336</strain>
    </source>
</reference>
<evidence type="ECO:0000313" key="2">
    <source>
        <dbReference type="EMBL" id="NEX56316.1"/>
    </source>
</evidence>
<keyword evidence="1" id="KW-0812">Transmembrane</keyword>
<dbReference type="Proteomes" id="UP000477402">
    <property type="component" value="Unassembled WGS sequence"/>
</dbReference>
<name>A0A6B3S125_9LACT</name>
<dbReference type="PANTHER" id="PTHR11102:SF160">
    <property type="entry name" value="ERAD-ASSOCIATED E3 UBIQUITIN-PROTEIN LIGASE COMPONENT HRD3"/>
    <property type="match status" value="1"/>
</dbReference>
<organism evidence="2 3">
    <name type="scientific">Lactococcus lactis</name>
    <dbReference type="NCBI Taxonomy" id="1358"/>
    <lineage>
        <taxon>Bacteria</taxon>
        <taxon>Bacillati</taxon>
        <taxon>Bacillota</taxon>
        <taxon>Bacilli</taxon>
        <taxon>Lactobacillales</taxon>
        <taxon>Streptococcaceae</taxon>
        <taxon>Lactococcus</taxon>
    </lineage>
</organism>
<dbReference type="InterPro" id="IPR011990">
    <property type="entry name" value="TPR-like_helical_dom_sf"/>
</dbReference>
<dbReference type="PANTHER" id="PTHR11102">
    <property type="entry name" value="SEL-1-LIKE PROTEIN"/>
    <property type="match status" value="1"/>
</dbReference>
<sequence>MQNLKDKHQKNKKRKWLFALVVIIFLVTVGLILLLTQSTRISAELGQAKAQYSIGLNYYQKKNYVKARTWLVKASNQKNADAENTLAVMYLNGLGVRKDALKAEGLFQDSAKKGNKYAQEHLGTLYYFGQGVVKDYTIAEKWLKKSSDAGMENSQNLLGTMFLYGQGVEKNKQMAIELYRKSAAQGNKYAQANLKKLGISA</sequence>
<feature type="transmembrane region" description="Helical" evidence="1">
    <location>
        <begin position="16"/>
        <end position="35"/>
    </location>
</feature>
<gene>
    <name evidence="2" type="ORF">GTP08_11795</name>
</gene>
<dbReference type="SUPFAM" id="SSF81901">
    <property type="entry name" value="HCP-like"/>
    <property type="match status" value="1"/>
</dbReference>
<dbReference type="InterPro" id="IPR006597">
    <property type="entry name" value="Sel1-like"/>
</dbReference>
<dbReference type="SMART" id="SM00671">
    <property type="entry name" value="SEL1"/>
    <property type="match status" value="4"/>
</dbReference>
<proteinExistence type="predicted"/>
<protein>
    <submittedName>
        <fullName evidence="2">Sel1 repeat family protein</fullName>
    </submittedName>
</protein>
<dbReference type="InterPro" id="IPR050767">
    <property type="entry name" value="Sel1_AlgK"/>
</dbReference>
<evidence type="ECO:0000256" key="1">
    <source>
        <dbReference type="SAM" id="Phobius"/>
    </source>
</evidence>
<dbReference type="AlphaFoldDB" id="A0A6B3S125"/>
<evidence type="ECO:0000313" key="3">
    <source>
        <dbReference type="Proteomes" id="UP000477402"/>
    </source>
</evidence>
<keyword evidence="1" id="KW-0472">Membrane</keyword>
<dbReference type="RefSeq" id="WP_015426216.1">
    <property type="nucleotide sequence ID" value="NZ_JAOWLM010000002.1"/>
</dbReference>